<evidence type="ECO:0000313" key="16">
    <source>
        <dbReference type="Proteomes" id="UP000192934"/>
    </source>
</evidence>
<dbReference type="UniPathway" id="UPA00031">
    <property type="reaction ID" value="UER00010"/>
</dbReference>
<sequence length="257" mass="27552">MLTHRVLPCLLLSPSRGGLVKTLKFGKPKYVGDPINAVKIFNEKEVDELLVVDIDATREGRGPDFELIEQLASECFMPLCYGGGIRSAEDARQLFSLGVEKVALQSAAMRDPNIVRQIAERAGQQAVVVSIDVKRNWLGKPGLYSAFGVKSSYSDWRDAMRGAIASGAGEILLNAVDRDGTLTGPDLDLIREASAIADVPLVALGGISSLADMKAATDAGASAVAAGAYFVFQGPHRAVLITYPRYEELRALWSSAE</sequence>
<evidence type="ECO:0000256" key="12">
    <source>
        <dbReference type="ARBA" id="ARBA00032401"/>
    </source>
</evidence>
<dbReference type="Gene3D" id="3.20.20.70">
    <property type="entry name" value="Aldolase class I"/>
    <property type="match status" value="1"/>
</dbReference>
<evidence type="ECO:0000256" key="9">
    <source>
        <dbReference type="ARBA" id="ARBA00025475"/>
    </source>
</evidence>
<dbReference type="InterPro" id="IPR006062">
    <property type="entry name" value="His_biosynth"/>
</dbReference>
<dbReference type="Pfam" id="PF00977">
    <property type="entry name" value="His_biosynth"/>
    <property type="match status" value="1"/>
</dbReference>
<evidence type="ECO:0000256" key="3">
    <source>
        <dbReference type="ARBA" id="ARBA00011152"/>
    </source>
</evidence>
<comment type="pathway">
    <text evidence="1">Amino-acid biosynthesis; L-histidine biosynthesis; L-histidine from 5-phospho-alpha-D-ribose 1-diphosphate: step 5/9.</text>
</comment>
<dbReference type="InterPro" id="IPR013785">
    <property type="entry name" value="Aldolase_TIM"/>
</dbReference>
<dbReference type="SUPFAM" id="SSF51366">
    <property type="entry name" value="Ribulose-phoshate binding barrel"/>
    <property type="match status" value="1"/>
</dbReference>
<evidence type="ECO:0000256" key="8">
    <source>
        <dbReference type="ARBA" id="ARBA00023239"/>
    </source>
</evidence>
<comment type="subunit">
    <text evidence="3">Heterodimer of HisH and HisF.</text>
</comment>
<comment type="function">
    <text evidence="9">IGPS catalyzes the conversion of PRFAR and glutamine to IGP, AICAR and glutamate. The HisF subunit catalyzes the cyclization activity that produces IGP and AICAR from PRFAR using the ammonia provided by the HisH subunit.</text>
</comment>
<accession>A0A1X7G183</accession>
<dbReference type="PANTHER" id="PTHR21235">
    <property type="entry name" value="IMIDAZOLE GLYCEROL PHOSPHATE SYNTHASE SUBUNIT HISF/H IGP SYNTHASE SUBUNIT HISF/H"/>
    <property type="match status" value="1"/>
</dbReference>
<evidence type="ECO:0000313" key="15">
    <source>
        <dbReference type="EMBL" id="SMF62181.1"/>
    </source>
</evidence>
<gene>
    <name evidence="15" type="ORF">SAMN06295910_0965</name>
</gene>
<evidence type="ECO:0000256" key="2">
    <source>
        <dbReference type="ARBA" id="ARBA00009667"/>
    </source>
</evidence>
<keyword evidence="6 14" id="KW-0028">Amino-acid biosynthesis</keyword>
<dbReference type="OrthoDB" id="9781903at2"/>
<name>A0A1X7G183_9SPHN</name>
<evidence type="ECO:0000256" key="10">
    <source>
        <dbReference type="ARBA" id="ARBA00030264"/>
    </source>
</evidence>
<dbReference type="EMBL" id="LT840185">
    <property type="protein sequence ID" value="SMF62181.1"/>
    <property type="molecule type" value="Genomic_DNA"/>
</dbReference>
<dbReference type="PANTHER" id="PTHR21235:SF2">
    <property type="entry name" value="IMIDAZOLE GLYCEROL PHOSPHATE SYNTHASE HISHF"/>
    <property type="match status" value="1"/>
</dbReference>
<keyword evidence="8" id="KW-0456">Lyase</keyword>
<evidence type="ECO:0000256" key="4">
    <source>
        <dbReference type="ARBA" id="ARBA00012809"/>
    </source>
</evidence>
<dbReference type="CDD" id="cd04731">
    <property type="entry name" value="HisF"/>
    <property type="match status" value="1"/>
</dbReference>
<organism evidence="15 16">
    <name type="scientific">Allosphingosinicella indica</name>
    <dbReference type="NCBI Taxonomy" id="941907"/>
    <lineage>
        <taxon>Bacteria</taxon>
        <taxon>Pseudomonadati</taxon>
        <taxon>Pseudomonadota</taxon>
        <taxon>Alphaproteobacteria</taxon>
        <taxon>Sphingomonadales</taxon>
        <taxon>Sphingomonadaceae</taxon>
        <taxon>Allosphingosinicella</taxon>
    </lineage>
</organism>
<evidence type="ECO:0000256" key="13">
    <source>
        <dbReference type="ARBA" id="ARBA00047838"/>
    </source>
</evidence>
<dbReference type="InterPro" id="IPR050064">
    <property type="entry name" value="IGPS_HisA/HisF"/>
</dbReference>
<dbReference type="NCBIfam" id="NF038364">
    <property type="entry name" value="AglZ_HisF2_fam"/>
    <property type="match status" value="1"/>
</dbReference>
<evidence type="ECO:0000256" key="7">
    <source>
        <dbReference type="ARBA" id="ARBA00023102"/>
    </source>
</evidence>
<dbReference type="GO" id="GO:0000107">
    <property type="term" value="F:imidazoleglycerol-phosphate synthase activity"/>
    <property type="evidence" value="ECO:0007669"/>
    <property type="project" value="InterPro"/>
</dbReference>
<dbReference type="GO" id="GO:0000105">
    <property type="term" value="P:L-histidine biosynthetic process"/>
    <property type="evidence" value="ECO:0007669"/>
    <property type="project" value="UniProtKB-UniPathway"/>
</dbReference>
<dbReference type="EC" id="4.3.2.10" evidence="4"/>
<proteinExistence type="inferred from homology"/>
<dbReference type="STRING" id="941907.SAMN06295910_0965"/>
<keyword evidence="16" id="KW-1185">Reference proteome</keyword>
<dbReference type="AlphaFoldDB" id="A0A1X7G183"/>
<dbReference type="InterPro" id="IPR011060">
    <property type="entry name" value="RibuloseP-bd_barrel"/>
</dbReference>
<comment type="similarity">
    <text evidence="2 14">Belongs to the HisA/HisF family.</text>
</comment>
<evidence type="ECO:0000256" key="6">
    <source>
        <dbReference type="ARBA" id="ARBA00022605"/>
    </source>
</evidence>
<reference evidence="16" key="1">
    <citation type="submission" date="2017-04" db="EMBL/GenBank/DDBJ databases">
        <authorList>
            <person name="Varghese N."/>
            <person name="Submissions S."/>
        </authorList>
    </citation>
    <scope>NUCLEOTIDE SEQUENCE [LARGE SCALE GENOMIC DNA]</scope>
    <source>
        <strain evidence="16">Dd16</strain>
    </source>
</reference>
<evidence type="ECO:0000256" key="5">
    <source>
        <dbReference type="ARBA" id="ARBA00016318"/>
    </source>
</evidence>
<evidence type="ECO:0000256" key="14">
    <source>
        <dbReference type="RuleBase" id="RU003657"/>
    </source>
</evidence>
<protein>
    <recommendedName>
        <fullName evidence="5">Imidazole glycerol phosphate synthase subunit HisF</fullName>
        <ecNumber evidence="4">4.3.2.10</ecNumber>
    </recommendedName>
    <alternativeName>
        <fullName evidence="10">IGP synthase cyclase subunit</fullName>
    </alternativeName>
    <alternativeName>
        <fullName evidence="11">IGP synthase subunit HisF</fullName>
    </alternativeName>
    <alternativeName>
        <fullName evidence="12">ImGP synthase subunit HisF</fullName>
    </alternativeName>
</protein>
<evidence type="ECO:0000256" key="1">
    <source>
        <dbReference type="ARBA" id="ARBA00005091"/>
    </source>
</evidence>
<keyword evidence="7 14" id="KW-0368">Histidine biosynthesis</keyword>
<comment type="catalytic activity">
    <reaction evidence="13">
        <text>5-[(5-phospho-1-deoxy-D-ribulos-1-ylimino)methylamino]-1-(5-phospho-beta-D-ribosyl)imidazole-4-carboxamide + L-glutamine = D-erythro-1-(imidazol-4-yl)glycerol 3-phosphate + 5-amino-1-(5-phospho-beta-D-ribosyl)imidazole-4-carboxamide + L-glutamate + H(+)</text>
        <dbReference type="Rhea" id="RHEA:24793"/>
        <dbReference type="ChEBI" id="CHEBI:15378"/>
        <dbReference type="ChEBI" id="CHEBI:29985"/>
        <dbReference type="ChEBI" id="CHEBI:58278"/>
        <dbReference type="ChEBI" id="CHEBI:58359"/>
        <dbReference type="ChEBI" id="CHEBI:58475"/>
        <dbReference type="ChEBI" id="CHEBI:58525"/>
        <dbReference type="EC" id="4.3.2.10"/>
    </reaction>
</comment>
<dbReference type="Proteomes" id="UP000192934">
    <property type="component" value="Chromosome I"/>
</dbReference>
<evidence type="ECO:0000256" key="11">
    <source>
        <dbReference type="ARBA" id="ARBA00031409"/>
    </source>
</evidence>
<dbReference type="GO" id="GO:0016829">
    <property type="term" value="F:lyase activity"/>
    <property type="evidence" value="ECO:0007669"/>
    <property type="project" value="UniProtKB-KW"/>
</dbReference>
<dbReference type="RefSeq" id="WP_085217752.1">
    <property type="nucleotide sequence ID" value="NZ_LT840185.1"/>
</dbReference>
<dbReference type="InterPro" id="IPR004651">
    <property type="entry name" value="HisF"/>
</dbReference>